<dbReference type="EMBL" id="LGRN01000202">
    <property type="protein sequence ID" value="OJD14711.1"/>
    <property type="molecule type" value="Genomic_DNA"/>
</dbReference>
<dbReference type="OrthoDB" id="4206437at2759"/>
<accession>A0A1J9QEZ4</accession>
<dbReference type="AlphaFoldDB" id="A0A1J9QEZ4"/>
<gene>
    <name evidence="1" type="ORF">AJ78_04966</name>
</gene>
<sequence length="89" mass="10273">MAELPRRRRKAVDGLDKIPPTEQKWLEMVTTYSLVNAKLQDLCSYEEMTMRNGLPYILRTGLYFSEDHVAQTAKLINKELLGLDKLDTS</sequence>
<reference evidence="1 2" key="1">
    <citation type="submission" date="2015-07" db="EMBL/GenBank/DDBJ databases">
        <title>Emmonsia species relationships and genome sequence.</title>
        <authorList>
            <consortium name="The Broad Institute Genomics Platform"/>
            <person name="Cuomo C.A."/>
            <person name="Munoz J.F."/>
            <person name="Imamovic A."/>
            <person name="Priest M.E."/>
            <person name="Young S."/>
            <person name="Clay O.K."/>
            <person name="McEwen J.G."/>
        </authorList>
    </citation>
    <scope>NUCLEOTIDE SEQUENCE [LARGE SCALE GENOMIC DNA]</scope>
    <source>
        <strain evidence="1 2">UAMH 9510</strain>
    </source>
</reference>
<keyword evidence="2" id="KW-1185">Reference proteome</keyword>
<name>A0A1J9QEZ4_9EURO</name>
<protein>
    <submittedName>
        <fullName evidence="1">Uncharacterized protein</fullName>
    </submittedName>
</protein>
<evidence type="ECO:0000313" key="1">
    <source>
        <dbReference type="EMBL" id="OJD14711.1"/>
    </source>
</evidence>
<comment type="caution">
    <text evidence="1">The sequence shown here is derived from an EMBL/GenBank/DDBJ whole genome shotgun (WGS) entry which is preliminary data.</text>
</comment>
<dbReference type="VEuPathDB" id="FungiDB:AJ78_04966"/>
<proteinExistence type="predicted"/>
<dbReference type="STRING" id="1447872.A0A1J9QEZ4"/>
<evidence type="ECO:0000313" key="2">
    <source>
        <dbReference type="Proteomes" id="UP000182235"/>
    </source>
</evidence>
<dbReference type="Proteomes" id="UP000182235">
    <property type="component" value="Unassembled WGS sequence"/>
</dbReference>
<organism evidence="1 2">
    <name type="scientific">Emergomyces pasteurianus Ep9510</name>
    <dbReference type="NCBI Taxonomy" id="1447872"/>
    <lineage>
        <taxon>Eukaryota</taxon>
        <taxon>Fungi</taxon>
        <taxon>Dikarya</taxon>
        <taxon>Ascomycota</taxon>
        <taxon>Pezizomycotina</taxon>
        <taxon>Eurotiomycetes</taxon>
        <taxon>Eurotiomycetidae</taxon>
        <taxon>Onygenales</taxon>
        <taxon>Ajellomycetaceae</taxon>
        <taxon>Emergomyces</taxon>
    </lineage>
</organism>